<dbReference type="Gramene" id="AUR62044048-RA">
    <property type="protein sequence ID" value="AUR62044048-RA:cds"/>
    <property type="gene ID" value="AUR62044048"/>
</dbReference>
<protein>
    <submittedName>
        <fullName evidence="1">Uncharacterized protein</fullName>
    </submittedName>
</protein>
<dbReference type="Proteomes" id="UP000596660">
    <property type="component" value="Unplaced"/>
</dbReference>
<sequence length="512" mass="58198">MLPRLVKNFNGDSYMFTIGCDKEFVVNRNDVCNVFCLPMSDIPVPEPKKNGEDTSVDNCIIQAWRSDFDISNKQAIPLSKLKARMKALVNEVEEFKRYFVIHAMYSFLAPTTYRIALLKLLKAVEKVNEIKTFDWCSCVLKKLKKLLMTITMIQLLRMLVDVWCFCKFYIFIHLNFQGVKESCSIPLIRHWTNAKIKSRINLEIKAGGLGQGPLDTTTYPVLQSPISQSIVAIHELFLLLKRNMNVLSSVQANGFKTLSDLVSNVLSERTVHYLLSILLQFLKLNINVDVGGGVSENLPVRKVDDNDGGGVDENVPIREINDDGGGANENVRVSYKVVLERIIKSNKYLCSQNCGPLVPREDMASLAAPLRIRFCIIDCFALYLNDRACFESSGPRRFCFGARQSFALLYVCENIGQGNISSDVKDLHDLWKGWVSYENRECDIMDAELCDHLGAFLGKRNQPKYSQIPFYRFEIVNLEWRKACFSIPDSGNEVNVIDLLKVNSSYFSELLH</sequence>
<dbReference type="AlphaFoldDB" id="A0A803ND59"/>
<dbReference type="PANTHER" id="PTHR34835">
    <property type="entry name" value="OS07G0283600 PROTEIN-RELATED"/>
    <property type="match status" value="1"/>
</dbReference>
<proteinExistence type="predicted"/>
<organism evidence="1 2">
    <name type="scientific">Chenopodium quinoa</name>
    <name type="common">Quinoa</name>
    <dbReference type="NCBI Taxonomy" id="63459"/>
    <lineage>
        <taxon>Eukaryota</taxon>
        <taxon>Viridiplantae</taxon>
        <taxon>Streptophyta</taxon>
        <taxon>Embryophyta</taxon>
        <taxon>Tracheophyta</taxon>
        <taxon>Spermatophyta</taxon>
        <taxon>Magnoliopsida</taxon>
        <taxon>eudicotyledons</taxon>
        <taxon>Gunneridae</taxon>
        <taxon>Pentapetalae</taxon>
        <taxon>Caryophyllales</taxon>
        <taxon>Chenopodiaceae</taxon>
        <taxon>Chenopodioideae</taxon>
        <taxon>Atripliceae</taxon>
        <taxon>Chenopodium</taxon>
    </lineage>
</organism>
<reference evidence="1" key="1">
    <citation type="journal article" date="2017" name="Nature">
        <title>The genome of Chenopodium quinoa.</title>
        <authorList>
            <person name="Jarvis D.E."/>
            <person name="Ho Y.S."/>
            <person name="Lightfoot D.J."/>
            <person name="Schmoeckel S.M."/>
            <person name="Li B."/>
            <person name="Borm T.J.A."/>
            <person name="Ohyanagi H."/>
            <person name="Mineta K."/>
            <person name="Michell C.T."/>
            <person name="Saber N."/>
            <person name="Kharbatia N.M."/>
            <person name="Rupper R.R."/>
            <person name="Sharp A.R."/>
            <person name="Dally N."/>
            <person name="Boughton B.A."/>
            <person name="Woo Y.H."/>
            <person name="Gao G."/>
            <person name="Schijlen E.G.W.M."/>
            <person name="Guo X."/>
            <person name="Momin A.A."/>
            <person name="Negrao S."/>
            <person name="Al-Babili S."/>
            <person name="Gehring C."/>
            <person name="Roessner U."/>
            <person name="Jung C."/>
            <person name="Murphy K."/>
            <person name="Arold S.T."/>
            <person name="Gojobori T."/>
            <person name="van der Linden C.G."/>
            <person name="van Loo E.N."/>
            <person name="Jellen E.N."/>
            <person name="Maughan P.J."/>
            <person name="Tester M."/>
        </authorList>
    </citation>
    <scope>NUCLEOTIDE SEQUENCE [LARGE SCALE GENOMIC DNA]</scope>
    <source>
        <strain evidence="1">cv. PI 614886</strain>
    </source>
</reference>
<name>A0A803ND59_CHEQI</name>
<dbReference type="EnsemblPlants" id="AUR62044048-RA">
    <property type="protein sequence ID" value="AUR62044048-RA:cds"/>
    <property type="gene ID" value="AUR62044048"/>
</dbReference>
<dbReference type="PANTHER" id="PTHR34835:SF34">
    <property type="entry name" value="OS08G0555500 PROTEIN"/>
    <property type="match status" value="1"/>
</dbReference>
<reference evidence="1" key="2">
    <citation type="submission" date="2021-03" db="UniProtKB">
        <authorList>
            <consortium name="EnsemblPlants"/>
        </authorList>
    </citation>
    <scope>IDENTIFICATION</scope>
</reference>
<accession>A0A803ND59</accession>
<keyword evidence="2" id="KW-1185">Reference proteome</keyword>
<evidence type="ECO:0000313" key="2">
    <source>
        <dbReference type="Proteomes" id="UP000596660"/>
    </source>
</evidence>
<evidence type="ECO:0000313" key="1">
    <source>
        <dbReference type="EnsemblPlants" id="AUR62044048-RA:cds"/>
    </source>
</evidence>